<accession>A0A2U9QZB5</accession>
<feature type="compositionally biased region" description="Low complexity" evidence="2">
    <location>
        <begin position="778"/>
        <end position="793"/>
    </location>
</feature>
<dbReference type="SMART" id="SM00498">
    <property type="entry name" value="FH2"/>
    <property type="match status" value="1"/>
</dbReference>
<dbReference type="PROSITE" id="PS51444">
    <property type="entry name" value="FH2"/>
    <property type="match status" value="1"/>
</dbReference>
<evidence type="ECO:0000259" key="4">
    <source>
        <dbReference type="PROSITE" id="PS51444"/>
    </source>
</evidence>
<feature type="region of interest" description="Disordered" evidence="2">
    <location>
        <begin position="679"/>
        <end position="821"/>
    </location>
</feature>
<dbReference type="KEGG" id="pkz:C5L36_0A08360"/>
<evidence type="ECO:0000313" key="6">
    <source>
        <dbReference type="Proteomes" id="UP000249293"/>
    </source>
</evidence>
<feature type="compositionally biased region" description="Basic and acidic residues" evidence="2">
    <location>
        <begin position="1348"/>
        <end position="1357"/>
    </location>
</feature>
<dbReference type="GO" id="GO:0043332">
    <property type="term" value="C:mating projection tip"/>
    <property type="evidence" value="ECO:0007669"/>
    <property type="project" value="TreeGrafter"/>
</dbReference>
<feature type="compositionally biased region" description="Low complexity" evidence="2">
    <location>
        <begin position="1404"/>
        <end position="1420"/>
    </location>
</feature>
<dbReference type="GO" id="GO:0032153">
    <property type="term" value="C:cell division site"/>
    <property type="evidence" value="ECO:0007669"/>
    <property type="project" value="TreeGrafter"/>
</dbReference>
<keyword evidence="1" id="KW-0175">Coiled coil</keyword>
<dbReference type="GO" id="GO:0051016">
    <property type="term" value="P:barbed-end actin filament capping"/>
    <property type="evidence" value="ECO:0007669"/>
    <property type="project" value="TreeGrafter"/>
</dbReference>
<feature type="region of interest" description="Disordered" evidence="2">
    <location>
        <begin position="579"/>
        <end position="610"/>
    </location>
</feature>
<dbReference type="GO" id="GO:1903475">
    <property type="term" value="P:mitotic actomyosin contractile ring assembly"/>
    <property type="evidence" value="ECO:0007669"/>
    <property type="project" value="TreeGrafter"/>
</dbReference>
<keyword evidence="6" id="KW-1185">Reference proteome</keyword>
<organism evidence="5 6">
    <name type="scientific">Pichia kudriavzevii</name>
    <name type="common">Yeast</name>
    <name type="synonym">Issatchenkia orientalis</name>
    <dbReference type="NCBI Taxonomy" id="4909"/>
    <lineage>
        <taxon>Eukaryota</taxon>
        <taxon>Fungi</taxon>
        <taxon>Dikarya</taxon>
        <taxon>Ascomycota</taxon>
        <taxon>Saccharomycotina</taxon>
        <taxon>Pichiomycetes</taxon>
        <taxon>Pichiales</taxon>
        <taxon>Pichiaceae</taxon>
        <taxon>Pichia</taxon>
    </lineage>
</organism>
<dbReference type="RefSeq" id="XP_029319715.1">
    <property type="nucleotide sequence ID" value="XM_029463855.1"/>
</dbReference>
<dbReference type="PANTHER" id="PTHR47102">
    <property type="entry name" value="PROTEIN BNI1"/>
    <property type="match status" value="1"/>
</dbReference>
<evidence type="ECO:0000259" key="3">
    <source>
        <dbReference type="PROSITE" id="PS51232"/>
    </source>
</evidence>
<feature type="domain" description="FH2" evidence="4">
    <location>
        <begin position="906"/>
        <end position="1322"/>
    </location>
</feature>
<dbReference type="InterPro" id="IPR015425">
    <property type="entry name" value="FH2_Formin"/>
</dbReference>
<feature type="region of interest" description="Disordered" evidence="2">
    <location>
        <begin position="1"/>
        <end position="21"/>
    </location>
</feature>
<dbReference type="InterPro" id="IPR051661">
    <property type="entry name" value="Actin_filament_regulator"/>
</dbReference>
<reference evidence="5 6" key="1">
    <citation type="submission" date="2018-06" db="EMBL/GenBank/DDBJ databases">
        <title>Population genomics shows no distinction between pathogenic Candida krusei and environmental Pichia kudriavzevii: One species, four names.</title>
        <authorList>
            <person name="Douglass A.P."/>
            <person name="Offei B."/>
            <person name="Braun-Galleani S."/>
            <person name="Coughlan A.Y."/>
            <person name="Martos A."/>
            <person name="Ortiz-Merino R.A."/>
            <person name="Byrne K.P."/>
            <person name="Wolfe K.H."/>
        </authorList>
    </citation>
    <scope>NUCLEOTIDE SEQUENCE [LARGE SCALE GENOMIC DNA]</scope>
    <source>
        <strain evidence="5 6">CBS573</strain>
    </source>
</reference>
<dbReference type="VEuPathDB" id="FungiDB:C5L36_0A08360"/>
<dbReference type="PROSITE" id="PS51232">
    <property type="entry name" value="GBD_FH3"/>
    <property type="match status" value="1"/>
</dbReference>
<feature type="coiled-coil region" evidence="1">
    <location>
        <begin position="1297"/>
        <end position="1336"/>
    </location>
</feature>
<feature type="region of interest" description="Disordered" evidence="2">
    <location>
        <begin position="1348"/>
        <end position="1384"/>
    </location>
</feature>
<dbReference type="GO" id="GO:0051017">
    <property type="term" value="P:actin filament bundle assembly"/>
    <property type="evidence" value="ECO:0007669"/>
    <property type="project" value="TreeGrafter"/>
</dbReference>
<feature type="compositionally biased region" description="Gly residues" evidence="2">
    <location>
        <begin position="707"/>
        <end position="777"/>
    </location>
</feature>
<evidence type="ECO:0000256" key="1">
    <source>
        <dbReference type="SAM" id="Coils"/>
    </source>
</evidence>
<dbReference type="OrthoDB" id="1104827at2759"/>
<dbReference type="Proteomes" id="UP000249293">
    <property type="component" value="Chromosome 1"/>
</dbReference>
<dbReference type="Gene3D" id="1.25.10.10">
    <property type="entry name" value="Leucine-rich Repeat Variant"/>
    <property type="match status" value="1"/>
</dbReference>
<feature type="coiled-coil region" evidence="1">
    <location>
        <begin position="148"/>
        <end position="176"/>
    </location>
</feature>
<dbReference type="PANTHER" id="PTHR47102:SF2">
    <property type="entry name" value="PROTEIN BNI1"/>
    <property type="match status" value="1"/>
</dbReference>
<feature type="region of interest" description="Disordered" evidence="2">
    <location>
        <begin position="1404"/>
        <end position="1444"/>
    </location>
</feature>
<dbReference type="SUPFAM" id="SSF101447">
    <property type="entry name" value="Formin homology 2 domain (FH2 domain)"/>
    <property type="match status" value="1"/>
</dbReference>
<feature type="domain" description="GBD/FH3" evidence="3">
    <location>
        <begin position="139"/>
        <end position="539"/>
    </location>
</feature>
<dbReference type="InterPro" id="IPR042201">
    <property type="entry name" value="FH2_Formin_sf"/>
</dbReference>
<dbReference type="InterPro" id="IPR016024">
    <property type="entry name" value="ARM-type_fold"/>
</dbReference>
<feature type="region of interest" description="Disordered" evidence="2">
    <location>
        <begin position="876"/>
        <end position="898"/>
    </location>
</feature>
<dbReference type="STRING" id="4909.A0A2U9QZB5"/>
<sequence>MQWDDPNNGLNTDLTLQNTNTNQLNVDKQRGRKNFVKKVKEIRRRSTSGIRKLSSSTVGGYPLVSSEETNSSNGEVQPTYPDFEVSREKEISDSELDPFNRTLDNYVTSTVKNREVGYQAINRESQRITSTHSEISYMYMDPNNSTSNVSYFDDLDEEKEQKKQTEEKEVIQLRQKTAFLSGPIPLPSPPDPSYFLEKLNSGTMRVKHYKFLDELINSAKTNKKWNNSSILQELIRKLAVELKKINYISIKSNDQIKTEFCILSIIKCLLLRETSTSKSYLPFNYLTELVAHSLMSPQIRSMTLATGILSLLLVNNKIVASKIFLSELTIMSETHSLNMDSTDDENEKSSNHSSNPFYQWIRNAIELVATSNLNSEDAVMEEFIMLTLFLICEMITSFKRVKHRTLLRSKLEESGLLELLNLSKQLKSNPVNDVINEYYQLRDSDKKIMTQEQRSLDPMKKLTPSNLLDAGQTNELLDSLENMKSIDETRFYSALELVINILKKNYNDYTELTESIFELLLSRFDSDRKAISFLVKAYVPIRHETTQPNLAGNREPSYGYYSNYRKSLDPMKQKAEPFNFGKTEPSYTNDSFTEDPIGSSSDRKSPVDSISLNQCGHSFETSKNSSEIQYGSGYGYIGSNIENTTRENAVQVKTDTFFEPYDYYDINAYCFSNTTCSGTSTDEEIPSIMPRGNFMGGVGPPDSANGPGSGYGNGPGNDPGSGPGNGFGSGYGNGPGNGPGNEPGSGPGNGFGSGYGNGPGNEPGSGPGNGFGSGYGNGPDNDPGNGPSNGSGSHFPVSFCGLPIPSPPPPPPPPPPLPLHLRSVAKGTVSLPPPPPPLPPFLKGCNKTSSLLTSALPPPPPPPLPDNLKIKKTITSLPSPTEVEEESTVDEEKEKVDPNAELLDQLKSLKRAQTKLKQVHWDRIDNISNTLWKDLDDHSINKVLDERGILSQLEESFKIKEYKMKPKNQKPKKTVSEKTTFLPRDLKQTFAINLHQFHSLSDVEFTKKVLHCDDEITKATNVIEFFNNETATEVTSTLLRDLAPYSTNIKIEGAKPKRDPNDLERYDRIYLELCYNLSSYWKARSRILFVSISYESDYSEINRKLDLLESGLNNIKSSKSLIEILALIKNMGNFMNDDSKIALGFRLSTLQRLRFLKDTTNKISLLHYIEATVRIHFPQYKDFTDELTDLKKISTLNIDELEKSVDDFTNLVRSCYEQLERGVLSDKSKLHPDDKIIEYSKGIIGKAKVKADTLKKRLATTLEFLESTMIYYAEEYSDRSSRNGFFMKFVTFVNEYKKAYLENIRREEVEKNEHARKNAQHNSMNKEEEVKAQQNTLMKQLMVRLKEKKTFDSKKASQDPAGNRPAVLKNCDEDSSSRESIGNFNLNDIEKEDLALKDIETAVEASGETETGETETQGQAEPDDETESSHKNASNGGTENGDATGCSIEELITKHTGSTFFKSWKDPKDKECILSNPKTSSCKGYNSTTLESLKQFHDEGINASKDEKVDLKTSPNVEKPTLNDTKDHFEKSDGFVCNLENVEETGVAPLLQLATHAKSGIDDSSSETRNCLPFADDLKNLDRRIGIETKNNGNLIDL</sequence>
<dbReference type="Gene3D" id="6.10.30.50">
    <property type="match status" value="1"/>
</dbReference>
<feature type="compositionally biased region" description="Low complexity" evidence="2">
    <location>
        <begin position="7"/>
        <end position="21"/>
    </location>
</feature>
<proteinExistence type="predicted"/>
<dbReference type="Pfam" id="PF02181">
    <property type="entry name" value="FH2"/>
    <property type="match status" value="1"/>
</dbReference>
<dbReference type="SUPFAM" id="SSF48371">
    <property type="entry name" value="ARM repeat"/>
    <property type="match status" value="1"/>
</dbReference>
<evidence type="ECO:0000256" key="2">
    <source>
        <dbReference type="SAM" id="MobiDB-lite"/>
    </source>
</evidence>
<dbReference type="GeneID" id="40381948"/>
<feature type="compositionally biased region" description="Pro residues" evidence="2">
    <location>
        <begin position="804"/>
        <end position="818"/>
    </location>
</feature>
<gene>
    <name evidence="5" type="ORF">C5L36_0A08360</name>
</gene>
<dbReference type="EMBL" id="CP028773">
    <property type="protein sequence ID" value="AWU74238.1"/>
    <property type="molecule type" value="Genomic_DNA"/>
</dbReference>
<dbReference type="InterPro" id="IPR011989">
    <property type="entry name" value="ARM-like"/>
</dbReference>
<name>A0A2U9QZB5_PICKU</name>
<dbReference type="Gene3D" id="1.20.58.2220">
    <property type="entry name" value="Formin, FH2 domain"/>
    <property type="match status" value="1"/>
</dbReference>
<protein>
    <submittedName>
        <fullName evidence="5">Uncharacterized protein</fullName>
    </submittedName>
</protein>
<dbReference type="InterPro" id="IPR014768">
    <property type="entry name" value="GBD/FH3_dom"/>
</dbReference>
<evidence type="ECO:0000313" key="5">
    <source>
        <dbReference type="EMBL" id="AWU74238.1"/>
    </source>
</evidence>